<organism evidence="3 4">
    <name type="scientific">Ceratosolen solmsi marchali</name>
    <dbReference type="NCBI Taxonomy" id="326594"/>
    <lineage>
        <taxon>Eukaryota</taxon>
        <taxon>Metazoa</taxon>
        <taxon>Ecdysozoa</taxon>
        <taxon>Arthropoda</taxon>
        <taxon>Hexapoda</taxon>
        <taxon>Insecta</taxon>
        <taxon>Pterygota</taxon>
        <taxon>Neoptera</taxon>
        <taxon>Endopterygota</taxon>
        <taxon>Hymenoptera</taxon>
        <taxon>Apocrita</taxon>
        <taxon>Proctotrupomorpha</taxon>
        <taxon>Chalcidoidea</taxon>
        <taxon>Agaonidae</taxon>
        <taxon>Agaoninae</taxon>
        <taxon>Ceratosolen</taxon>
    </lineage>
</organism>
<evidence type="ECO:0000313" key="3">
    <source>
        <dbReference type="Proteomes" id="UP000695007"/>
    </source>
</evidence>
<evidence type="ECO:0000256" key="1">
    <source>
        <dbReference type="SAM" id="Coils"/>
    </source>
</evidence>
<dbReference type="Gene3D" id="3.10.20.90">
    <property type="entry name" value="Phosphatidylinositol 3-kinase Catalytic Subunit, Chain A, domain 1"/>
    <property type="match status" value="1"/>
</dbReference>
<name>A0AAJ7E2X6_9HYME</name>
<dbReference type="SMART" id="SM00166">
    <property type="entry name" value="UBX"/>
    <property type="match status" value="1"/>
</dbReference>
<dbReference type="Gene3D" id="1.20.58.2190">
    <property type="match status" value="1"/>
</dbReference>
<dbReference type="GeneID" id="105368556"/>
<gene>
    <name evidence="4" type="primary">LOC105368556</name>
</gene>
<dbReference type="RefSeq" id="XP_011505885.1">
    <property type="nucleotide sequence ID" value="XM_011507583.1"/>
</dbReference>
<proteinExistence type="predicted"/>
<accession>A0AAJ7E2X6</accession>
<dbReference type="SMART" id="SM00580">
    <property type="entry name" value="PUG"/>
    <property type="match status" value="1"/>
</dbReference>
<evidence type="ECO:0000313" key="4">
    <source>
        <dbReference type="RefSeq" id="XP_011505885.1"/>
    </source>
</evidence>
<dbReference type="InterPro" id="IPR036339">
    <property type="entry name" value="PUB-like_dom_sf"/>
</dbReference>
<evidence type="ECO:0000259" key="2">
    <source>
        <dbReference type="PROSITE" id="PS50033"/>
    </source>
</evidence>
<sequence>MADKIKSFFQKRIRDKKFKHAGKGYKLNESAPSTSALYEVDDIPTRHEPTDDAKVAGQAALARIEAKAKDDSKFNTSYASIQARVKREIQQEKQRLAKDIADKEANIANKANEINESRVETSVLAVTGVYYRCPLISEEILNKETWYERIEEFLSTQLMESEVGLSACLVIHSCNYGTERINYCVETLCKYLDNIINNPKEEKYWKIRLSNKIFQERVKKLKGSMELLKAAGFIQEKLMNQETEEDFLIWSPERSSIDNLKTLVDALNSTEPVELLLDRNVHVLLPSQAAERTELPAEFYLLSVQDLKREQSNLTKSLELNQMLLTSAMREKLMDRPKKIYQFTIIRIKFPDNITLQGTFEVKEKLRELVEFVKEHLANENFLFNLITDTRETLGEADYDKTLETLNLVPAVVLTFLNKSNPDSGVPPYFLKKETLSLLQS</sequence>
<dbReference type="PANTHER" id="PTHR23153:SF38">
    <property type="entry name" value="UBX DOMAIN-CONTAINING PROTEIN 6"/>
    <property type="match status" value="1"/>
</dbReference>
<dbReference type="AlphaFoldDB" id="A0AAJ7E2X6"/>
<dbReference type="GO" id="GO:0005737">
    <property type="term" value="C:cytoplasm"/>
    <property type="evidence" value="ECO:0007669"/>
    <property type="project" value="TreeGrafter"/>
</dbReference>
<dbReference type="SUPFAM" id="SSF54236">
    <property type="entry name" value="Ubiquitin-like"/>
    <property type="match status" value="1"/>
</dbReference>
<feature type="domain" description="UBX" evidence="2">
    <location>
        <begin position="346"/>
        <end position="416"/>
    </location>
</feature>
<dbReference type="CTD" id="37148"/>
<dbReference type="SUPFAM" id="SSF143503">
    <property type="entry name" value="PUG domain-like"/>
    <property type="match status" value="1"/>
</dbReference>
<dbReference type="InterPro" id="IPR029071">
    <property type="entry name" value="Ubiquitin-like_domsf"/>
</dbReference>
<dbReference type="PROSITE" id="PS50033">
    <property type="entry name" value="UBX"/>
    <property type="match status" value="1"/>
</dbReference>
<dbReference type="InterPro" id="IPR001012">
    <property type="entry name" value="UBX_dom"/>
</dbReference>
<dbReference type="CDD" id="cd10460">
    <property type="entry name" value="PUB_UBXD1"/>
    <property type="match status" value="1"/>
</dbReference>
<dbReference type="KEGG" id="csol:105368556"/>
<dbReference type="InterPro" id="IPR018997">
    <property type="entry name" value="PUB_domain"/>
</dbReference>
<dbReference type="InterPro" id="IPR042774">
    <property type="entry name" value="UBXN6_PUB"/>
</dbReference>
<feature type="coiled-coil region" evidence="1">
    <location>
        <begin position="86"/>
        <end position="120"/>
    </location>
</feature>
<protein>
    <submittedName>
        <fullName evidence="4">UBX domain-containing protein 6</fullName>
    </submittedName>
</protein>
<keyword evidence="3" id="KW-1185">Reference proteome</keyword>
<dbReference type="Pfam" id="PF09409">
    <property type="entry name" value="PUB"/>
    <property type="match status" value="1"/>
</dbReference>
<dbReference type="PANTHER" id="PTHR23153">
    <property type="entry name" value="UBX-RELATED"/>
    <property type="match status" value="1"/>
</dbReference>
<keyword evidence="1" id="KW-0175">Coiled coil</keyword>
<dbReference type="Proteomes" id="UP000695007">
    <property type="component" value="Unplaced"/>
</dbReference>
<reference evidence="4" key="1">
    <citation type="submission" date="2025-08" db="UniProtKB">
        <authorList>
            <consortium name="RefSeq"/>
        </authorList>
    </citation>
    <scope>IDENTIFICATION</scope>
</reference>
<dbReference type="Pfam" id="PF00789">
    <property type="entry name" value="UBX"/>
    <property type="match status" value="1"/>
</dbReference>